<feature type="region of interest" description="Disordered" evidence="1">
    <location>
        <begin position="1"/>
        <end position="33"/>
    </location>
</feature>
<proteinExistence type="predicted"/>
<comment type="caution">
    <text evidence="2">The sequence shown here is derived from an EMBL/GenBank/DDBJ whole genome shotgun (WGS) entry which is preliminary data.</text>
</comment>
<evidence type="ECO:0000256" key="1">
    <source>
        <dbReference type="SAM" id="MobiDB-lite"/>
    </source>
</evidence>
<keyword evidence="4" id="KW-1185">Reference proteome</keyword>
<protein>
    <submittedName>
        <fullName evidence="2">Uncharacterized protein</fullName>
    </submittedName>
</protein>
<dbReference type="EMBL" id="CATOUU010000832">
    <property type="protein sequence ID" value="CAI9952427.1"/>
    <property type="molecule type" value="Genomic_DNA"/>
</dbReference>
<name>A0AA86QFV6_9EUKA</name>
<dbReference type="Proteomes" id="UP001642409">
    <property type="component" value="Unassembled WGS sequence"/>
</dbReference>
<reference evidence="2" key="1">
    <citation type="submission" date="2023-06" db="EMBL/GenBank/DDBJ databases">
        <authorList>
            <person name="Kurt Z."/>
        </authorList>
    </citation>
    <scope>NUCLEOTIDE SEQUENCE</scope>
</reference>
<evidence type="ECO:0000313" key="4">
    <source>
        <dbReference type="Proteomes" id="UP001642409"/>
    </source>
</evidence>
<dbReference type="AlphaFoldDB" id="A0AA86QFV6"/>
<gene>
    <name evidence="2" type="ORF">HINF_LOCUS40072</name>
    <name evidence="3" type="ORF">HINF_LOCUS48570</name>
</gene>
<evidence type="ECO:0000313" key="3">
    <source>
        <dbReference type="EMBL" id="CAL6059070.1"/>
    </source>
</evidence>
<accession>A0AA86QFV6</accession>
<organism evidence="2">
    <name type="scientific">Hexamita inflata</name>
    <dbReference type="NCBI Taxonomy" id="28002"/>
    <lineage>
        <taxon>Eukaryota</taxon>
        <taxon>Metamonada</taxon>
        <taxon>Diplomonadida</taxon>
        <taxon>Hexamitidae</taxon>
        <taxon>Hexamitinae</taxon>
        <taxon>Hexamita</taxon>
    </lineage>
</organism>
<evidence type="ECO:0000313" key="2">
    <source>
        <dbReference type="EMBL" id="CAI9952427.1"/>
    </source>
</evidence>
<feature type="compositionally biased region" description="Polar residues" evidence="1">
    <location>
        <begin position="8"/>
        <end position="19"/>
    </location>
</feature>
<feature type="compositionally biased region" description="Low complexity" evidence="1">
    <location>
        <begin position="20"/>
        <end position="31"/>
    </location>
</feature>
<sequence>MKDRQAVHTKQIQRNNFSGQQNHMTTQTTTDAQEKTSITAVQSITANYNTIKSSIIQFEESSQLTKFNTYSQIIIKRYMLDDINISIIKDMVTQLVALAELCFVSPKSGSQKKFNVTSQIQQTLQNQRQTVNDKIASSYLELLVENAVNDNTKKQLISLAKNILKIANETTGCIKGCM</sequence>
<dbReference type="EMBL" id="CAXDID020000224">
    <property type="protein sequence ID" value="CAL6059070.1"/>
    <property type="molecule type" value="Genomic_DNA"/>
</dbReference>
<reference evidence="3 4" key="2">
    <citation type="submission" date="2024-07" db="EMBL/GenBank/DDBJ databases">
        <authorList>
            <person name="Akdeniz Z."/>
        </authorList>
    </citation>
    <scope>NUCLEOTIDE SEQUENCE [LARGE SCALE GENOMIC DNA]</scope>
</reference>